<name>A0ABV9C2W2_9GAMM</name>
<dbReference type="SUPFAM" id="SSF52425">
    <property type="entry name" value="Cryptochrome/photolyase, N-terminal domain"/>
    <property type="match status" value="1"/>
</dbReference>
<evidence type="ECO:0000313" key="9">
    <source>
        <dbReference type="EMBL" id="MFC4527291.1"/>
    </source>
</evidence>
<dbReference type="InterPro" id="IPR014729">
    <property type="entry name" value="Rossmann-like_a/b/a_fold"/>
</dbReference>
<keyword evidence="10" id="KW-1185">Reference proteome</keyword>
<dbReference type="PROSITE" id="PS00691">
    <property type="entry name" value="DNA_PHOTOLYASES_1_2"/>
    <property type="match status" value="1"/>
</dbReference>
<evidence type="ECO:0000256" key="6">
    <source>
        <dbReference type="ARBA" id="ARBA00022991"/>
    </source>
</evidence>
<dbReference type="InterPro" id="IPR002081">
    <property type="entry name" value="Cryptochrome/DNA_photolyase_1"/>
</dbReference>
<dbReference type="Pfam" id="PF03441">
    <property type="entry name" value="FAD_binding_7"/>
    <property type="match status" value="1"/>
</dbReference>
<dbReference type="PANTHER" id="PTHR11455">
    <property type="entry name" value="CRYPTOCHROME"/>
    <property type="match status" value="1"/>
</dbReference>
<organism evidence="9 10">
    <name type="scientific">Dyella halodurans</name>
    <dbReference type="NCBI Taxonomy" id="1920171"/>
    <lineage>
        <taxon>Bacteria</taxon>
        <taxon>Pseudomonadati</taxon>
        <taxon>Pseudomonadota</taxon>
        <taxon>Gammaproteobacteria</taxon>
        <taxon>Lysobacterales</taxon>
        <taxon>Rhodanobacteraceae</taxon>
        <taxon>Dyella</taxon>
    </lineage>
</organism>
<dbReference type="InterPro" id="IPR036155">
    <property type="entry name" value="Crypto/Photolyase_N_sf"/>
</dbReference>
<evidence type="ECO:0000256" key="1">
    <source>
        <dbReference type="ARBA" id="ARBA00001932"/>
    </source>
</evidence>
<reference evidence="10" key="1">
    <citation type="journal article" date="2019" name="Int. J. Syst. Evol. Microbiol.">
        <title>The Global Catalogue of Microorganisms (GCM) 10K type strain sequencing project: providing services to taxonomists for standard genome sequencing and annotation.</title>
        <authorList>
            <consortium name="The Broad Institute Genomics Platform"/>
            <consortium name="The Broad Institute Genome Sequencing Center for Infectious Disease"/>
            <person name="Wu L."/>
            <person name="Ma J."/>
        </authorList>
    </citation>
    <scope>NUCLEOTIDE SEQUENCE [LARGE SCALE GENOMIC DNA]</scope>
    <source>
        <strain evidence="10">CCM 4481</strain>
    </source>
</reference>
<dbReference type="SUPFAM" id="SSF48173">
    <property type="entry name" value="Cryptochrome/photolyase FAD-binding domain"/>
    <property type="match status" value="1"/>
</dbReference>
<keyword evidence="5 7" id="KW-0274">FAD</keyword>
<comment type="caution">
    <text evidence="9">The sequence shown here is derived from an EMBL/GenBank/DDBJ whole genome shotgun (WGS) entry which is preliminary data.</text>
</comment>
<comment type="cofactor">
    <cofactor evidence="1">
        <name>(6R)-5,10-methylene-5,6,7,8-tetrahydrofolate</name>
        <dbReference type="ChEBI" id="CHEBI:15636"/>
    </cofactor>
</comment>
<proteinExistence type="inferred from homology"/>
<evidence type="ECO:0000256" key="4">
    <source>
        <dbReference type="ARBA" id="ARBA00022630"/>
    </source>
</evidence>
<evidence type="ECO:0000313" key="10">
    <source>
        <dbReference type="Proteomes" id="UP001595961"/>
    </source>
</evidence>
<comment type="similarity">
    <text evidence="3">Belongs to the DNA photolyase class-1 family.</text>
</comment>
<dbReference type="EC" id="4.1.99.3" evidence="9"/>
<dbReference type="Proteomes" id="UP001595961">
    <property type="component" value="Unassembled WGS sequence"/>
</dbReference>
<dbReference type="InterPro" id="IPR036134">
    <property type="entry name" value="Crypto/Photolyase_FAD-like_sf"/>
</dbReference>
<evidence type="ECO:0000256" key="2">
    <source>
        <dbReference type="ARBA" id="ARBA00001974"/>
    </source>
</evidence>
<dbReference type="PANTHER" id="PTHR11455:SF9">
    <property type="entry name" value="CRYPTOCHROME CIRCADIAN CLOCK 5 ISOFORM X1"/>
    <property type="match status" value="1"/>
</dbReference>
<evidence type="ECO:0000256" key="5">
    <source>
        <dbReference type="ARBA" id="ARBA00022827"/>
    </source>
</evidence>
<dbReference type="InterPro" id="IPR018394">
    <property type="entry name" value="DNA_photolyase_1_CS_C"/>
</dbReference>
<dbReference type="Gene3D" id="3.40.50.620">
    <property type="entry name" value="HUPs"/>
    <property type="match status" value="1"/>
</dbReference>
<dbReference type="GO" id="GO:0003904">
    <property type="term" value="F:deoxyribodipyrimidine photo-lyase activity"/>
    <property type="evidence" value="ECO:0007669"/>
    <property type="project" value="UniProtKB-EC"/>
</dbReference>
<evidence type="ECO:0000256" key="7">
    <source>
        <dbReference type="RuleBase" id="RU004182"/>
    </source>
</evidence>
<gene>
    <name evidence="9" type="ORF">ACFO5W_11670</name>
</gene>
<keyword evidence="6 7" id="KW-0157">Chromophore</keyword>
<evidence type="ECO:0000259" key="8">
    <source>
        <dbReference type="PROSITE" id="PS51645"/>
    </source>
</evidence>
<dbReference type="InterPro" id="IPR005101">
    <property type="entry name" value="Cryptochr/Photolyase_FAD-bd"/>
</dbReference>
<comment type="cofactor">
    <cofactor evidence="2">
        <name>FAD</name>
        <dbReference type="ChEBI" id="CHEBI:57692"/>
    </cofactor>
</comment>
<dbReference type="Gene3D" id="1.25.40.80">
    <property type="match status" value="1"/>
</dbReference>
<dbReference type="PROSITE" id="PS51645">
    <property type="entry name" value="PHR_CRY_ALPHA_BETA"/>
    <property type="match status" value="1"/>
</dbReference>
<feature type="domain" description="Photolyase/cryptochrome alpha/beta" evidence="8">
    <location>
        <begin position="2"/>
        <end position="131"/>
    </location>
</feature>
<protein>
    <submittedName>
        <fullName evidence="9">Cryptochrome/photolyase family protein</fullName>
        <ecNumber evidence="9">4.1.99.3</ecNumber>
    </submittedName>
</protein>
<dbReference type="Gene3D" id="1.10.579.10">
    <property type="entry name" value="DNA Cyclobutane Dipyrimidine Photolyase, subunit A, domain 3"/>
    <property type="match status" value="1"/>
</dbReference>
<accession>A0ABV9C2W2</accession>
<dbReference type="RefSeq" id="WP_266149270.1">
    <property type="nucleotide sequence ID" value="NZ_CP064028.1"/>
</dbReference>
<keyword evidence="9" id="KW-0456">Lyase</keyword>
<dbReference type="Pfam" id="PF00875">
    <property type="entry name" value="DNA_photolyase"/>
    <property type="match status" value="1"/>
</dbReference>
<dbReference type="PRINTS" id="PR00147">
    <property type="entry name" value="DNAPHOTLYASE"/>
</dbReference>
<dbReference type="EMBL" id="JBHSGA010000017">
    <property type="protein sequence ID" value="MFC4527291.1"/>
    <property type="molecule type" value="Genomic_DNA"/>
</dbReference>
<dbReference type="PROSITE" id="PS00394">
    <property type="entry name" value="DNA_PHOTOLYASES_1_1"/>
    <property type="match status" value="1"/>
</dbReference>
<evidence type="ECO:0000256" key="3">
    <source>
        <dbReference type="ARBA" id="ARBA00005862"/>
    </source>
</evidence>
<comment type="similarity">
    <text evidence="7">Belongs to the DNA photolyase family.</text>
</comment>
<keyword evidence="4 7" id="KW-0285">Flavoprotein</keyword>
<dbReference type="InterPro" id="IPR006050">
    <property type="entry name" value="DNA_photolyase_N"/>
</dbReference>
<sequence length="472" mass="53674">MTTAIVWFRRDLRLADHPALSAACAAHDLVLPLYIHAPEEEGDWRPGGASQWWLHHSLAALQAQLAERGVSLHIRQGDSLAVLRQLLAQTGATAVYWHRLYEPAAIARDRDIKAALREHGVQAQSFNAALWCEPWQIETKQQAPYRVFTPFWRSLRTELGNPQPLPVPSSLRGMEVAGGTPLEALGLLPRIPWDRGLGEAWRPGEQGAQELLEIFADDAIADYAQARDLPSRHGTSRLSPHLHFGEISPRQIHRQLADRVAATDARRRPDIEPYLRELGWREFAHHLLYHFPDTPTANFNPRFDGFHWAAQDDAWLERWQRGRTGIPLVDAGMRELWHTGWMHNRVRMIVASFLCKNLRQHWRHGARWFWDTLVDADLANNTLGWQWVAGSGADAAPYFRVFNPVTQAQKFDPQGQYLRRWLPELATAPPPLLHEPWKDAALLKRSGYPAPMVDLGATRVAALDAYRSMRGG</sequence>